<evidence type="ECO:0000256" key="4">
    <source>
        <dbReference type="ARBA" id="ARBA00014966"/>
    </source>
</evidence>
<comment type="function">
    <text evidence="1">Does not exhibit any ribonuclease activity.</text>
</comment>
<dbReference type="SMART" id="SM00092">
    <property type="entry name" value="RNAse_Pc"/>
    <property type="match status" value="1"/>
</dbReference>
<evidence type="ECO:0000256" key="7">
    <source>
        <dbReference type="ARBA" id="ARBA00023157"/>
    </source>
</evidence>
<reference evidence="10" key="1">
    <citation type="submission" date="2025-05" db="UniProtKB">
        <authorList>
            <consortium name="Ensembl"/>
        </authorList>
    </citation>
    <scope>IDENTIFICATION</scope>
</reference>
<dbReference type="Ensembl" id="ENSSSCT00030057613.1">
    <property type="protein sequence ID" value="ENSSSCP00030026179.1"/>
    <property type="gene ID" value="ENSSSCG00030041479.1"/>
</dbReference>
<keyword evidence="5" id="KW-0964">Secreted</keyword>
<evidence type="ECO:0000256" key="2">
    <source>
        <dbReference type="ARBA" id="ARBA00004613"/>
    </source>
</evidence>
<keyword evidence="7" id="KW-1015">Disulfide bond</keyword>
<evidence type="ECO:0000256" key="1">
    <source>
        <dbReference type="ARBA" id="ARBA00002915"/>
    </source>
</evidence>
<dbReference type="Ensembl" id="ENSSSCT00060037851.1">
    <property type="protein sequence ID" value="ENSSSCP00060016099.1"/>
    <property type="gene ID" value="ENSSSCG00060027974.1"/>
</dbReference>
<sequence length="221" mass="25293">MSINPLSHSGNSPCPFPLGHLMRAKSGSSAGLGLSKENMWTLINTQPLLLLFLLLRPLLFLKTDDYAISGAKEEEFYDYMEELYAVGPTKPPTRESFKKRVLVSSDGKPLADEDYCNEEMKMKNVHNRFFCVKEHFFLQASYESIRHICYNLFVPCRNNVRKCHRGREIIKAVHCLLISGITMPTCMYKSTYKEGLVLLTCQWENEIGDIIPNHVNDIILV</sequence>
<dbReference type="GO" id="GO:0005576">
    <property type="term" value="C:extracellular region"/>
    <property type="evidence" value="ECO:0007669"/>
    <property type="project" value="UniProtKB-SubCell"/>
</dbReference>
<comment type="similarity">
    <text evidence="3">Belongs to the pancreatic ribonuclease family.</text>
</comment>
<evidence type="ECO:0000256" key="3">
    <source>
        <dbReference type="ARBA" id="ARBA00005600"/>
    </source>
</evidence>
<organism evidence="10 11">
    <name type="scientific">Sus scrofa</name>
    <name type="common">Pig</name>
    <dbReference type="NCBI Taxonomy" id="9823"/>
    <lineage>
        <taxon>Eukaryota</taxon>
        <taxon>Metazoa</taxon>
        <taxon>Chordata</taxon>
        <taxon>Craniata</taxon>
        <taxon>Vertebrata</taxon>
        <taxon>Euteleostomi</taxon>
        <taxon>Mammalia</taxon>
        <taxon>Eutheria</taxon>
        <taxon>Laurasiatheria</taxon>
        <taxon>Artiodactyla</taxon>
        <taxon>Suina</taxon>
        <taxon>Suidae</taxon>
        <taxon>Sus</taxon>
    </lineage>
</organism>
<dbReference type="Gene3D" id="3.10.130.10">
    <property type="entry name" value="Ribonuclease A-like domain"/>
    <property type="match status" value="1"/>
</dbReference>
<dbReference type="SUPFAM" id="SSF54076">
    <property type="entry name" value="RNase A-like"/>
    <property type="match status" value="1"/>
</dbReference>
<dbReference type="Ensembl" id="ENSSSCT00015056344.1">
    <property type="protein sequence ID" value="ENSSSCP00015022597.1"/>
    <property type="gene ID" value="ENSSSCG00015042273.1"/>
</dbReference>
<feature type="domain" description="Ribonuclease A-domain" evidence="9">
    <location>
        <begin position="90"/>
        <end position="208"/>
    </location>
</feature>
<dbReference type="Pfam" id="PF00074">
    <property type="entry name" value="RnaseA"/>
    <property type="match status" value="1"/>
</dbReference>
<dbReference type="InterPro" id="IPR001427">
    <property type="entry name" value="RNaseA"/>
</dbReference>
<dbReference type="Proteomes" id="UP000694723">
    <property type="component" value="Unplaced"/>
</dbReference>
<evidence type="ECO:0000256" key="8">
    <source>
        <dbReference type="ARBA" id="ARBA00023180"/>
    </source>
</evidence>
<proteinExistence type="inferred from homology"/>
<keyword evidence="8" id="KW-0325">Glycoprotein</keyword>
<evidence type="ECO:0000313" key="11">
    <source>
        <dbReference type="Proteomes" id="UP000694570"/>
    </source>
</evidence>
<comment type="subcellular location">
    <subcellularLocation>
        <location evidence="2">Secreted</location>
    </subcellularLocation>
</comment>
<protein>
    <recommendedName>
        <fullName evidence="4">Inactive ribonuclease-like protein 9</fullName>
    </recommendedName>
</protein>
<dbReference type="AlphaFoldDB" id="A0A8D0WSS8"/>
<dbReference type="PANTHER" id="PTHR11437">
    <property type="entry name" value="RIBONUCLEASE"/>
    <property type="match status" value="1"/>
</dbReference>
<dbReference type="InterPro" id="IPR023412">
    <property type="entry name" value="RNaseA_domain"/>
</dbReference>
<keyword evidence="6" id="KW-0732">Signal</keyword>
<dbReference type="GO" id="GO:0003676">
    <property type="term" value="F:nucleic acid binding"/>
    <property type="evidence" value="ECO:0007669"/>
    <property type="project" value="InterPro"/>
</dbReference>
<name>A0A8D0WSS8_PIG</name>
<evidence type="ECO:0000256" key="5">
    <source>
        <dbReference type="ARBA" id="ARBA00022525"/>
    </source>
</evidence>
<evidence type="ECO:0000259" key="9">
    <source>
        <dbReference type="SMART" id="SM00092"/>
    </source>
</evidence>
<dbReference type="Proteomes" id="UP000694570">
    <property type="component" value="Unplaced"/>
</dbReference>
<accession>A0A8D0WSS8</accession>
<evidence type="ECO:0000313" key="10">
    <source>
        <dbReference type="Ensembl" id="ENSSSCP00030026179.1"/>
    </source>
</evidence>
<dbReference type="InterPro" id="IPR036816">
    <property type="entry name" value="RNaseA-like_dom_sf"/>
</dbReference>
<dbReference type="PANTHER" id="PTHR11437:SF14">
    <property type="entry name" value="INACTIVE RIBONUCLEASE-LIKE PROTEIN 9"/>
    <property type="match status" value="1"/>
</dbReference>
<dbReference type="Proteomes" id="UP000694726">
    <property type="component" value="Unplaced"/>
</dbReference>
<evidence type="ECO:0000256" key="6">
    <source>
        <dbReference type="ARBA" id="ARBA00022729"/>
    </source>
</evidence>